<name>A0AAW3V5N7_9BURK</name>
<reference evidence="1 3" key="1">
    <citation type="journal article" date="2015" name="Genome Announc.">
        <title>Complete genome sequences for 59 burkholderia isolates, both pathogenic and near neighbor.</title>
        <authorList>
            <person name="Johnson S.L."/>
            <person name="Bishop-Lilly K.A."/>
            <person name="Ladner J.T."/>
            <person name="Daligault H.E."/>
            <person name="Davenport K.W."/>
            <person name="Jaissle J."/>
            <person name="Frey K.G."/>
            <person name="Koroleva G.I."/>
            <person name="Bruce D.C."/>
            <person name="Coyne S.R."/>
            <person name="Broomall S.M."/>
            <person name="Li P.E."/>
            <person name="Teshima H."/>
            <person name="Gibbons H.S."/>
            <person name="Palacios G.F."/>
            <person name="Rosenzweig C.N."/>
            <person name="Redden C.L."/>
            <person name="Xu Y."/>
            <person name="Minogue T.D."/>
            <person name="Chain P.S."/>
        </authorList>
    </citation>
    <scope>NUCLEOTIDE SEQUENCE [LARGE SCALE GENOMIC DNA]</scope>
    <source>
        <strain evidence="1 3">ATCC BAA-463</strain>
        <plasmid evidence="1 3">pBIL</plasmid>
    </source>
</reference>
<dbReference type="Proteomes" id="UP000518681">
    <property type="component" value="Unassembled WGS sequence"/>
</dbReference>
<organism evidence="2 4">
    <name type="scientific">Paraburkholderia fungorum</name>
    <dbReference type="NCBI Taxonomy" id="134537"/>
    <lineage>
        <taxon>Bacteria</taxon>
        <taxon>Pseudomonadati</taxon>
        <taxon>Pseudomonadota</taxon>
        <taxon>Betaproteobacteria</taxon>
        <taxon>Burkholderiales</taxon>
        <taxon>Burkholderiaceae</taxon>
        <taxon>Paraburkholderia</taxon>
    </lineage>
</organism>
<keyword evidence="1" id="KW-0614">Plasmid</keyword>
<dbReference type="AlphaFoldDB" id="A0AAW3V5N7"/>
<sequence length="305" mass="33027">MKQSIPEHRAAGFTRRDFIFALTAGVGYCGAVTAGIRPDSPSAHFRIDMDEVLPRRGIRTQVVFGDSIRKLVAAGALDPDKYRAVTSPGQLLPAWVEWLFVAPSTEPIVLSAETAPHLLHLLWALGLSTRTGFNGRSPIDAIQLPSFASTGGWTLGREPNGYVYFNRIDTVGLSRSQEARVLDVATGSFRPCCDNSTLFQDCNHGSALLGLLELAASQGASVDELYRIALAANSYWSPSQYSMTAMYFRYFQHQGWSAVSPQQVLGATYSSFSGWQRNVAATLAQGKSSKPLATSTAPASCGTRR</sequence>
<evidence type="ECO:0000313" key="2">
    <source>
        <dbReference type="EMBL" id="MBB6204952.1"/>
    </source>
</evidence>
<reference evidence="2 4" key="2">
    <citation type="submission" date="2020-08" db="EMBL/GenBank/DDBJ databases">
        <title>Genomic Encyclopedia of Type Strains, Phase IV (KMG-V): Genome sequencing to study the core and pangenomes of soil and plant-associated prokaryotes.</title>
        <authorList>
            <person name="Whitman W."/>
        </authorList>
    </citation>
    <scope>NUCLEOTIDE SEQUENCE [LARGE SCALE GENOMIC DNA]</scope>
    <source>
        <strain evidence="2 4">SEMIA 4013</strain>
    </source>
</reference>
<evidence type="ECO:0000313" key="1">
    <source>
        <dbReference type="EMBL" id="AJZ56437.1"/>
    </source>
</evidence>
<accession>A0AAW3V5N7</accession>
<geneLocation type="plasmid" evidence="1 3">
    <name>pBIL</name>
</geneLocation>
<proteinExistence type="predicted"/>
<protein>
    <recommendedName>
        <fullName evidence="5">DUF1266 domain-containing protein</fullName>
    </recommendedName>
</protein>
<dbReference type="Proteomes" id="UP000032614">
    <property type="component" value="Plasmid pBIL"/>
</dbReference>
<dbReference type="RefSeq" id="WP_028197075.1">
    <property type="nucleotide sequence ID" value="NZ_CADFGE010000013.1"/>
</dbReference>
<dbReference type="GeneID" id="66513460"/>
<evidence type="ECO:0000313" key="3">
    <source>
        <dbReference type="Proteomes" id="UP000032614"/>
    </source>
</evidence>
<evidence type="ECO:0008006" key="5">
    <source>
        <dbReference type="Google" id="ProtNLM"/>
    </source>
</evidence>
<dbReference type="KEGG" id="bfn:OI25_8277"/>
<dbReference type="EMBL" id="CP010024">
    <property type="protein sequence ID" value="AJZ56437.1"/>
    <property type="molecule type" value="Genomic_DNA"/>
</dbReference>
<gene>
    <name evidence="2" type="ORF">GGD69_005846</name>
    <name evidence="1" type="ORF">OI25_8277</name>
</gene>
<dbReference type="EMBL" id="JACIIK010000011">
    <property type="protein sequence ID" value="MBB6204952.1"/>
    <property type="molecule type" value="Genomic_DNA"/>
</dbReference>
<dbReference type="PROSITE" id="PS51318">
    <property type="entry name" value="TAT"/>
    <property type="match status" value="1"/>
</dbReference>
<evidence type="ECO:0000313" key="4">
    <source>
        <dbReference type="Proteomes" id="UP000518681"/>
    </source>
</evidence>
<dbReference type="InterPro" id="IPR006311">
    <property type="entry name" value="TAT_signal"/>
</dbReference>